<keyword evidence="2" id="KW-1185">Reference proteome</keyword>
<dbReference type="HOGENOM" id="CLU_2775902_0_0_1"/>
<reference evidence="1 2" key="2">
    <citation type="journal article" date="2012" name="PLoS Pathog.">
        <title>Diverse lifestyles and strategies of plant pathogenesis encoded in the genomes of eighteen Dothideomycetes fungi.</title>
        <authorList>
            <person name="Ohm R.A."/>
            <person name="Feau N."/>
            <person name="Henrissat B."/>
            <person name="Schoch C.L."/>
            <person name="Horwitz B.A."/>
            <person name="Barry K.W."/>
            <person name="Condon B.J."/>
            <person name="Copeland A.C."/>
            <person name="Dhillon B."/>
            <person name="Glaser F."/>
            <person name="Hesse C.N."/>
            <person name="Kosti I."/>
            <person name="LaButti K."/>
            <person name="Lindquist E.A."/>
            <person name="Lucas S."/>
            <person name="Salamov A.A."/>
            <person name="Bradshaw R.E."/>
            <person name="Ciuffetti L."/>
            <person name="Hamelin R.C."/>
            <person name="Kema G.H.J."/>
            <person name="Lawrence C."/>
            <person name="Scott J.A."/>
            <person name="Spatafora J.W."/>
            <person name="Turgeon B.G."/>
            <person name="de Wit P.J.G.M."/>
            <person name="Zhong S."/>
            <person name="Goodwin S.B."/>
            <person name="Grigoriev I.V."/>
        </authorList>
    </citation>
    <scope>NUCLEOTIDE SEQUENCE [LARGE SCALE GENOMIC DNA]</scope>
    <source>
        <strain evidence="2">NZE10 / CBS 128990</strain>
    </source>
</reference>
<proteinExistence type="predicted"/>
<gene>
    <name evidence="1" type="ORF">DOTSEDRAFT_74730</name>
</gene>
<name>N1PED1_DOTSN</name>
<evidence type="ECO:0000313" key="2">
    <source>
        <dbReference type="Proteomes" id="UP000016933"/>
    </source>
</evidence>
<reference evidence="2" key="1">
    <citation type="journal article" date="2012" name="PLoS Genet.">
        <title>The genomes of the fungal plant pathogens Cladosporium fulvum and Dothistroma septosporum reveal adaptation to different hosts and lifestyles but also signatures of common ancestry.</title>
        <authorList>
            <person name="de Wit P.J.G.M."/>
            <person name="van der Burgt A."/>
            <person name="Oekmen B."/>
            <person name="Stergiopoulos I."/>
            <person name="Abd-Elsalam K.A."/>
            <person name="Aerts A.L."/>
            <person name="Bahkali A.H."/>
            <person name="Beenen H.G."/>
            <person name="Chettri P."/>
            <person name="Cox M.P."/>
            <person name="Datema E."/>
            <person name="de Vries R.P."/>
            <person name="Dhillon B."/>
            <person name="Ganley A.R."/>
            <person name="Griffiths S.A."/>
            <person name="Guo Y."/>
            <person name="Hamelin R.C."/>
            <person name="Henrissat B."/>
            <person name="Kabir M.S."/>
            <person name="Jashni M.K."/>
            <person name="Kema G."/>
            <person name="Klaubauf S."/>
            <person name="Lapidus A."/>
            <person name="Levasseur A."/>
            <person name="Lindquist E."/>
            <person name="Mehrabi R."/>
            <person name="Ohm R.A."/>
            <person name="Owen T.J."/>
            <person name="Salamov A."/>
            <person name="Schwelm A."/>
            <person name="Schijlen E."/>
            <person name="Sun H."/>
            <person name="van den Burg H.A."/>
            <person name="van Ham R.C.H.J."/>
            <person name="Zhang S."/>
            <person name="Goodwin S.B."/>
            <person name="Grigoriev I.V."/>
            <person name="Collemare J."/>
            <person name="Bradshaw R.E."/>
        </authorList>
    </citation>
    <scope>NUCLEOTIDE SEQUENCE [LARGE SCALE GENOMIC DNA]</scope>
    <source>
        <strain evidence="2">NZE10 / CBS 128990</strain>
    </source>
</reference>
<accession>N1PED1</accession>
<organism evidence="1 2">
    <name type="scientific">Dothistroma septosporum (strain NZE10 / CBS 128990)</name>
    <name type="common">Red band needle blight fungus</name>
    <name type="synonym">Mycosphaerella pini</name>
    <dbReference type="NCBI Taxonomy" id="675120"/>
    <lineage>
        <taxon>Eukaryota</taxon>
        <taxon>Fungi</taxon>
        <taxon>Dikarya</taxon>
        <taxon>Ascomycota</taxon>
        <taxon>Pezizomycotina</taxon>
        <taxon>Dothideomycetes</taxon>
        <taxon>Dothideomycetidae</taxon>
        <taxon>Mycosphaerellales</taxon>
        <taxon>Mycosphaerellaceae</taxon>
        <taxon>Dothistroma</taxon>
    </lineage>
</organism>
<dbReference type="Proteomes" id="UP000016933">
    <property type="component" value="Unassembled WGS sequence"/>
</dbReference>
<protein>
    <submittedName>
        <fullName evidence="1">Uncharacterized protein</fullName>
    </submittedName>
</protein>
<sequence length="69" mass="7452">MDFTGNLNPGSLNACELIFTVTTNRRRSTPHVSARTAAQGGCSRLNVGCSSPTFLADSAIRQECARYRC</sequence>
<dbReference type="EMBL" id="KB446544">
    <property type="protein sequence ID" value="EME39955.1"/>
    <property type="molecule type" value="Genomic_DNA"/>
</dbReference>
<evidence type="ECO:0000313" key="1">
    <source>
        <dbReference type="EMBL" id="EME39955.1"/>
    </source>
</evidence>
<dbReference type="AlphaFoldDB" id="N1PED1"/>